<dbReference type="Pfam" id="PF13414">
    <property type="entry name" value="TPR_11"/>
    <property type="match status" value="1"/>
</dbReference>
<dbReference type="Pfam" id="PF14559">
    <property type="entry name" value="TPR_19"/>
    <property type="match status" value="1"/>
</dbReference>
<dbReference type="EMBL" id="JAMSHJ010000005">
    <property type="protein sequence ID" value="KAI5407978.1"/>
    <property type="molecule type" value="Genomic_DNA"/>
</dbReference>
<evidence type="ECO:0000313" key="1">
    <source>
        <dbReference type="EMBL" id="KAI5407978.1"/>
    </source>
</evidence>
<gene>
    <name evidence="1" type="ORF">KIW84_053998</name>
</gene>
<dbReference type="Gene3D" id="1.25.40.10">
    <property type="entry name" value="Tetratricopeptide repeat domain"/>
    <property type="match status" value="1"/>
</dbReference>
<evidence type="ECO:0000313" key="2">
    <source>
        <dbReference type="Proteomes" id="UP001058974"/>
    </source>
</evidence>
<dbReference type="AlphaFoldDB" id="A0A9D5AGX0"/>
<name>A0A9D5AGX0_PEA</name>
<proteinExistence type="predicted"/>
<organism evidence="1 2">
    <name type="scientific">Pisum sativum</name>
    <name type="common">Garden pea</name>
    <name type="synonym">Lathyrus oleraceus</name>
    <dbReference type="NCBI Taxonomy" id="3888"/>
    <lineage>
        <taxon>Eukaryota</taxon>
        <taxon>Viridiplantae</taxon>
        <taxon>Streptophyta</taxon>
        <taxon>Embryophyta</taxon>
        <taxon>Tracheophyta</taxon>
        <taxon>Spermatophyta</taxon>
        <taxon>Magnoliopsida</taxon>
        <taxon>eudicotyledons</taxon>
        <taxon>Gunneridae</taxon>
        <taxon>Pentapetalae</taxon>
        <taxon>rosids</taxon>
        <taxon>fabids</taxon>
        <taxon>Fabales</taxon>
        <taxon>Fabaceae</taxon>
        <taxon>Papilionoideae</taxon>
        <taxon>50 kb inversion clade</taxon>
        <taxon>NPAAA clade</taxon>
        <taxon>Hologalegina</taxon>
        <taxon>IRL clade</taxon>
        <taxon>Fabeae</taxon>
        <taxon>Lathyrus</taxon>
    </lineage>
</organism>
<protein>
    <submittedName>
        <fullName evidence="1">Uncharacterized protein</fullName>
    </submittedName>
</protein>
<dbReference type="InterPro" id="IPR019734">
    <property type="entry name" value="TPR_rpt"/>
</dbReference>
<dbReference type="InterPro" id="IPR011990">
    <property type="entry name" value="TPR-like_helical_dom_sf"/>
</dbReference>
<sequence>MGNEAYKQGRFSEALALYERAIAIDSNKATYHCNKSAALIGLGRFQQAIVECEEAIRIQPSYARAHSRLATIYFRLGEAEKALNCNKETPYCDSDLAFKAHALQIHLNKCSEARKVNDWKFILTETKSAISLGVDSAPKV</sequence>
<dbReference type="PANTHER" id="PTHR46050">
    <property type="entry name" value="TPR REPEAT-CONTAINING THIOREDOXIN"/>
    <property type="match status" value="1"/>
</dbReference>
<dbReference type="SUPFAM" id="SSF48452">
    <property type="entry name" value="TPR-like"/>
    <property type="match status" value="1"/>
</dbReference>
<dbReference type="PANTHER" id="PTHR46050:SF14">
    <property type="entry name" value="43KDA POSTSYNAPTIC PROTEIN-RELATED"/>
    <property type="match status" value="1"/>
</dbReference>
<reference evidence="1 2" key="1">
    <citation type="journal article" date="2022" name="Nat. Genet.">
        <title>Improved pea reference genome and pan-genome highlight genomic features and evolutionary characteristics.</title>
        <authorList>
            <person name="Yang T."/>
            <person name="Liu R."/>
            <person name="Luo Y."/>
            <person name="Hu S."/>
            <person name="Wang D."/>
            <person name="Wang C."/>
            <person name="Pandey M.K."/>
            <person name="Ge S."/>
            <person name="Xu Q."/>
            <person name="Li N."/>
            <person name="Li G."/>
            <person name="Huang Y."/>
            <person name="Saxena R.K."/>
            <person name="Ji Y."/>
            <person name="Li M."/>
            <person name="Yan X."/>
            <person name="He Y."/>
            <person name="Liu Y."/>
            <person name="Wang X."/>
            <person name="Xiang C."/>
            <person name="Varshney R.K."/>
            <person name="Ding H."/>
            <person name="Gao S."/>
            <person name="Zong X."/>
        </authorList>
    </citation>
    <scope>NUCLEOTIDE SEQUENCE [LARGE SCALE GENOMIC DNA]</scope>
    <source>
        <strain evidence="1 2">cv. Zhongwan 6</strain>
    </source>
</reference>
<comment type="caution">
    <text evidence="1">The sequence shown here is derived from an EMBL/GenBank/DDBJ whole genome shotgun (WGS) entry which is preliminary data.</text>
</comment>
<dbReference type="InterPro" id="IPR044534">
    <property type="entry name" value="TTL1-4"/>
</dbReference>
<dbReference type="SMART" id="SM00028">
    <property type="entry name" value="TPR"/>
    <property type="match status" value="3"/>
</dbReference>
<dbReference type="GO" id="GO:0005737">
    <property type="term" value="C:cytoplasm"/>
    <property type="evidence" value="ECO:0007669"/>
    <property type="project" value="TreeGrafter"/>
</dbReference>
<keyword evidence="2" id="KW-1185">Reference proteome</keyword>
<dbReference type="Gramene" id="Psat05G0399800-T3">
    <property type="protein sequence ID" value="KAI5407978.1"/>
    <property type="gene ID" value="KIW84_053998"/>
</dbReference>
<dbReference type="Proteomes" id="UP001058974">
    <property type="component" value="Chromosome 5"/>
</dbReference>
<accession>A0A9D5AGX0</accession>